<dbReference type="InterPro" id="IPR049704">
    <property type="entry name" value="Aminotrans_3_PPA_site"/>
</dbReference>
<keyword evidence="2 6" id="KW-0032">Aminotransferase</keyword>
<dbReference type="InterPro" id="IPR005814">
    <property type="entry name" value="Aminotrans_3"/>
</dbReference>
<dbReference type="RefSeq" id="WP_341376253.1">
    <property type="nucleotide sequence ID" value="NZ_JBBUTF010000024.1"/>
</dbReference>
<name>A0ABU9BHR6_9BURK</name>
<evidence type="ECO:0000256" key="3">
    <source>
        <dbReference type="ARBA" id="ARBA00022679"/>
    </source>
</evidence>
<comment type="cofactor">
    <cofactor evidence="1">
        <name>pyridoxal 5'-phosphate</name>
        <dbReference type="ChEBI" id="CHEBI:597326"/>
    </cofactor>
</comment>
<reference evidence="6 7" key="1">
    <citation type="submission" date="2024-04" db="EMBL/GenBank/DDBJ databases">
        <title>Novel species of the genus Ideonella isolated from streams.</title>
        <authorList>
            <person name="Lu H."/>
        </authorList>
    </citation>
    <scope>NUCLEOTIDE SEQUENCE [LARGE SCALE GENOMIC DNA]</scope>
    <source>
        <strain evidence="6 7">BYS139W</strain>
    </source>
</reference>
<proteinExistence type="inferred from homology"/>
<comment type="similarity">
    <text evidence="5">Belongs to the class-III pyridoxal-phosphate-dependent aminotransferase family.</text>
</comment>
<dbReference type="PIRSF" id="PIRSF000521">
    <property type="entry name" value="Transaminase_4ab_Lys_Orn"/>
    <property type="match status" value="1"/>
</dbReference>
<gene>
    <name evidence="6" type="ORF">AACH11_21140</name>
</gene>
<dbReference type="InterPro" id="IPR015422">
    <property type="entry name" value="PyrdxlP-dep_Trfase_small"/>
</dbReference>
<dbReference type="CDD" id="cd00610">
    <property type="entry name" value="OAT_like"/>
    <property type="match status" value="1"/>
</dbReference>
<dbReference type="Proteomes" id="UP001368500">
    <property type="component" value="Unassembled WGS sequence"/>
</dbReference>
<dbReference type="InterPro" id="IPR015424">
    <property type="entry name" value="PyrdxlP-dep_Trfase"/>
</dbReference>
<accession>A0ABU9BHR6</accession>
<dbReference type="Pfam" id="PF00202">
    <property type="entry name" value="Aminotran_3"/>
    <property type="match status" value="1"/>
</dbReference>
<protein>
    <submittedName>
        <fullName evidence="6">Acetylornithine transaminase</fullName>
        <ecNumber evidence="6">2.6.1.11</ecNumber>
    </submittedName>
</protein>
<dbReference type="PANTHER" id="PTHR11986">
    <property type="entry name" value="AMINOTRANSFERASE CLASS III"/>
    <property type="match status" value="1"/>
</dbReference>
<dbReference type="EMBL" id="JBBUTF010000024">
    <property type="protein sequence ID" value="MEK8028472.1"/>
    <property type="molecule type" value="Genomic_DNA"/>
</dbReference>
<evidence type="ECO:0000256" key="4">
    <source>
        <dbReference type="ARBA" id="ARBA00022898"/>
    </source>
</evidence>
<dbReference type="NCBIfam" id="NF002325">
    <property type="entry name" value="PRK01278.1"/>
    <property type="match status" value="1"/>
</dbReference>
<dbReference type="InterPro" id="IPR015421">
    <property type="entry name" value="PyrdxlP-dep_Trfase_major"/>
</dbReference>
<keyword evidence="3 6" id="KW-0808">Transferase</keyword>
<dbReference type="InterPro" id="IPR050103">
    <property type="entry name" value="Class-III_PLP-dep_AT"/>
</dbReference>
<organism evidence="6 7">
    <name type="scientific">Pseudaquabacterium rugosum</name>
    <dbReference type="NCBI Taxonomy" id="2984194"/>
    <lineage>
        <taxon>Bacteria</taxon>
        <taxon>Pseudomonadati</taxon>
        <taxon>Pseudomonadota</taxon>
        <taxon>Betaproteobacteria</taxon>
        <taxon>Burkholderiales</taxon>
        <taxon>Sphaerotilaceae</taxon>
        <taxon>Pseudaquabacterium</taxon>
    </lineage>
</organism>
<sequence length="407" mass="43308">MKTVSPSSDCPSRHLMPVTERPADIFVRGQGAWLWDGEGRRHLDWLQGWAVNALGHCPPQLSRALQVQAETLLTPSPALYNLPSLQLAQRLCALSGMQQAWFGSTGAEANEGAIKLARKWGRARRAGAWEIITFDNAFHGRNLATMAASGKPGWDAMFTPAMPGFAKARFNDLDAVRALIGERTVAVMLEPVQGEAGVRPADPQFLRQLRALCDAHGLLLIFDEVQTGCGRLGRMFGFEHYGVRPDIVTLGKGLGGGVPISAVLAADHACVFEPGDQGGTYAGNPLMAAASLAVLDVLAEPDFLAGVREQGARLGDGLRALSRRHGLGEVRGAGLLWALEMGTDLAPEVVRQARGRGLLINAARPHCLRFMPRLNGDAQEIDTGLALLDGALGAVLKSAARGASAVN</sequence>
<evidence type="ECO:0000256" key="2">
    <source>
        <dbReference type="ARBA" id="ARBA00022576"/>
    </source>
</evidence>
<evidence type="ECO:0000313" key="7">
    <source>
        <dbReference type="Proteomes" id="UP001368500"/>
    </source>
</evidence>
<keyword evidence="4 5" id="KW-0663">Pyridoxal phosphate</keyword>
<comment type="caution">
    <text evidence="6">The sequence shown here is derived from an EMBL/GenBank/DDBJ whole genome shotgun (WGS) entry which is preliminary data.</text>
</comment>
<evidence type="ECO:0000313" key="6">
    <source>
        <dbReference type="EMBL" id="MEK8028472.1"/>
    </source>
</evidence>
<evidence type="ECO:0000256" key="1">
    <source>
        <dbReference type="ARBA" id="ARBA00001933"/>
    </source>
</evidence>
<dbReference type="PANTHER" id="PTHR11986:SF79">
    <property type="entry name" value="ACETYLORNITHINE AMINOTRANSFERASE, MITOCHONDRIAL"/>
    <property type="match status" value="1"/>
</dbReference>
<dbReference type="Gene3D" id="3.40.640.10">
    <property type="entry name" value="Type I PLP-dependent aspartate aminotransferase-like (Major domain)"/>
    <property type="match status" value="1"/>
</dbReference>
<evidence type="ECO:0000256" key="5">
    <source>
        <dbReference type="RuleBase" id="RU003560"/>
    </source>
</evidence>
<dbReference type="EC" id="2.6.1.11" evidence="6"/>
<dbReference type="GO" id="GO:0003992">
    <property type="term" value="F:N2-acetyl-L-ornithine:2-oxoglutarate 5-aminotransferase activity"/>
    <property type="evidence" value="ECO:0007669"/>
    <property type="project" value="UniProtKB-EC"/>
</dbReference>
<dbReference type="Gene3D" id="3.90.1150.10">
    <property type="entry name" value="Aspartate Aminotransferase, domain 1"/>
    <property type="match status" value="1"/>
</dbReference>
<dbReference type="SUPFAM" id="SSF53383">
    <property type="entry name" value="PLP-dependent transferases"/>
    <property type="match status" value="1"/>
</dbReference>
<keyword evidence="7" id="KW-1185">Reference proteome</keyword>
<dbReference type="PROSITE" id="PS00600">
    <property type="entry name" value="AA_TRANSFER_CLASS_3"/>
    <property type="match status" value="1"/>
</dbReference>